<feature type="domain" description="Pyridoxamine 5'-phosphate oxidase N-terminal" evidence="1">
    <location>
        <begin position="29"/>
        <end position="152"/>
    </location>
</feature>
<evidence type="ECO:0000313" key="4">
    <source>
        <dbReference type="Proteomes" id="UP000245060"/>
    </source>
</evidence>
<reference evidence="4" key="2">
    <citation type="submission" date="2018-04" db="EMBL/GenBank/DDBJ databases">
        <title>Draft genome sequence of Mycobacterium montefiorense isolated from Japanese black salamander.</title>
        <authorList>
            <person name="Fukano H."/>
            <person name="Yoshida M."/>
            <person name="Shimizu A."/>
            <person name="Iwao H."/>
            <person name="Kurata O."/>
            <person name="Katayama Y."/>
            <person name="Omatsu T."/>
            <person name="Mizutani T."/>
            <person name="Wada S."/>
            <person name="Hoshino Y."/>
        </authorList>
    </citation>
    <scope>NUCLEOTIDE SEQUENCE [LARGE SCALE GENOMIC DNA]</scope>
    <source>
        <strain evidence="4">BS</strain>
    </source>
</reference>
<evidence type="ECO:0000313" key="3">
    <source>
        <dbReference type="EMBL" id="GKU75058.1"/>
    </source>
</evidence>
<dbReference type="Proteomes" id="UP001139505">
    <property type="component" value="Unassembled WGS sequence"/>
</dbReference>
<gene>
    <name evidence="2" type="ORF">MmonteBS_37310</name>
    <name evidence="3" type="ORF">NJB18185_48290</name>
</gene>
<accession>A0AA37PW99</accession>
<evidence type="ECO:0000313" key="5">
    <source>
        <dbReference type="Proteomes" id="UP001139505"/>
    </source>
</evidence>
<dbReference type="InterPro" id="IPR012349">
    <property type="entry name" value="Split_barrel_FMN-bd"/>
</dbReference>
<organism evidence="3 5">
    <name type="scientific">Mycobacterium montefiorense</name>
    <dbReference type="NCBI Taxonomy" id="154654"/>
    <lineage>
        <taxon>Bacteria</taxon>
        <taxon>Bacillati</taxon>
        <taxon>Actinomycetota</taxon>
        <taxon>Actinomycetes</taxon>
        <taxon>Mycobacteriales</taxon>
        <taxon>Mycobacteriaceae</taxon>
        <taxon>Mycobacterium</taxon>
        <taxon>Mycobacterium simiae complex</taxon>
    </lineage>
</organism>
<keyword evidence="4" id="KW-1185">Reference proteome</keyword>
<reference evidence="3" key="3">
    <citation type="journal article" date="2022" name="Microbiol. Resour. Announc.">
        <title>Draft Genome Sequences of Eight Mycobacterium montefiorense Strains Isolated from Salamanders in Captivity.</title>
        <authorList>
            <person name="Komine T."/>
            <person name="Ihara H."/>
            <person name="Fukano H."/>
            <person name="Hoshino Y."/>
            <person name="Kurata O."/>
            <person name="Wada S."/>
        </authorList>
    </citation>
    <scope>NUCLEOTIDE SEQUENCE</scope>
    <source>
        <strain evidence="3">NJB18185</strain>
    </source>
</reference>
<dbReference type="InterPro" id="IPR011576">
    <property type="entry name" value="Pyridox_Oxase_N"/>
</dbReference>
<dbReference type="Pfam" id="PF01243">
    <property type="entry name" value="PNPOx_N"/>
    <property type="match status" value="1"/>
</dbReference>
<protein>
    <recommendedName>
        <fullName evidence="1">Pyridoxamine 5'-phosphate oxidase N-terminal domain-containing protein</fullName>
    </recommendedName>
</protein>
<proteinExistence type="predicted"/>
<reference evidence="3" key="4">
    <citation type="submission" date="2022-04" db="EMBL/GenBank/DDBJ databases">
        <authorList>
            <person name="Komine T."/>
            <person name="Fukano H."/>
            <person name="Wada S."/>
        </authorList>
    </citation>
    <scope>NUCLEOTIDE SEQUENCE</scope>
    <source>
        <strain evidence="3">NJB18185</strain>
    </source>
</reference>
<dbReference type="EMBL" id="BFCH01000019">
    <property type="protein sequence ID" value="GBG39359.1"/>
    <property type="molecule type" value="Genomic_DNA"/>
</dbReference>
<dbReference type="Gene3D" id="2.30.110.10">
    <property type="entry name" value="Electron Transport, Fmn-binding Protein, Chain A"/>
    <property type="match status" value="1"/>
</dbReference>
<evidence type="ECO:0000259" key="1">
    <source>
        <dbReference type="Pfam" id="PF01243"/>
    </source>
</evidence>
<dbReference type="SUPFAM" id="SSF50475">
    <property type="entry name" value="FMN-binding split barrel"/>
    <property type="match status" value="1"/>
</dbReference>
<dbReference type="AlphaFoldDB" id="A0AA37PW99"/>
<evidence type="ECO:0000313" key="2">
    <source>
        <dbReference type="EMBL" id="GBG39359.1"/>
    </source>
</evidence>
<reference evidence="2" key="1">
    <citation type="journal article" date="2018" name="Genome Announc.">
        <title>Draft Genome Sequence of Mycobacterium montefiorense Isolated from Japanese Black Salamander (Hynobius nigrescens).</title>
        <authorList>
            <person name="Fukano H."/>
            <person name="Yoshida M."/>
            <person name="Shimizu A."/>
            <person name="Iwao H."/>
            <person name="Katayama Y."/>
            <person name="Omatsu T."/>
            <person name="Mizutani T."/>
            <person name="Kurata O."/>
            <person name="Wada S."/>
            <person name="Hoshino Y."/>
        </authorList>
    </citation>
    <scope>NUCLEOTIDE SEQUENCE</scope>
    <source>
        <strain evidence="2">BS</strain>
    </source>
</reference>
<sequence>MGNMTAEDQCALGESHWTAIKDIVARAKKSALHCAIASTDSDGAPHITPVGTVFLRDDRTGFYFDQYTSALARNVDRDPRVCVMAVDTGRLFWLRSLVTGRFVAPPAVRLYGTVSSLRAATRTELEQVRQSVRATQRLKGAKMLWSDFSQVRDITFTSFRPVRYPIMMSHLWQDVDSRV</sequence>
<comment type="caution">
    <text evidence="3">The sequence shown here is derived from an EMBL/GenBank/DDBJ whole genome shotgun (WGS) entry which is preliminary data.</text>
</comment>
<name>A0AA37PW99_9MYCO</name>
<dbReference type="Proteomes" id="UP000245060">
    <property type="component" value="Unassembled WGS sequence"/>
</dbReference>
<dbReference type="EMBL" id="BQYH01000065">
    <property type="protein sequence ID" value="GKU75058.1"/>
    <property type="molecule type" value="Genomic_DNA"/>
</dbReference>